<comment type="pathway">
    <text evidence="5">Cofactor biosynthesis; adenosylcobalamin biosynthesis; adenosylcobalamin from cob(II)yrinate a,c-diamide: step 6/7.</text>
</comment>
<evidence type="ECO:0000256" key="17">
    <source>
        <dbReference type="ARBA" id="ARBA00030571"/>
    </source>
</evidence>
<evidence type="ECO:0000256" key="2">
    <source>
        <dbReference type="ARBA" id="ARBA00000711"/>
    </source>
</evidence>
<comment type="catalytic activity">
    <reaction evidence="2">
        <text>adenosylcob(III)inamide phosphate + GTP + H(+) = adenosylcob(III)inamide-GDP + diphosphate</text>
        <dbReference type="Rhea" id="RHEA:22712"/>
        <dbReference type="ChEBI" id="CHEBI:15378"/>
        <dbReference type="ChEBI" id="CHEBI:33019"/>
        <dbReference type="ChEBI" id="CHEBI:37565"/>
        <dbReference type="ChEBI" id="CHEBI:58502"/>
        <dbReference type="ChEBI" id="CHEBI:60487"/>
        <dbReference type="EC" id="2.7.7.62"/>
    </reaction>
</comment>
<dbReference type="GO" id="GO:0008820">
    <property type="term" value="F:cobinamide phosphate guanylyltransferase activity"/>
    <property type="evidence" value="ECO:0007669"/>
    <property type="project" value="UniProtKB-EC"/>
</dbReference>
<dbReference type="GO" id="GO:0005525">
    <property type="term" value="F:GTP binding"/>
    <property type="evidence" value="ECO:0007669"/>
    <property type="project" value="UniProtKB-KW"/>
</dbReference>
<evidence type="ECO:0000256" key="12">
    <source>
        <dbReference type="ARBA" id="ARBA00022741"/>
    </source>
</evidence>
<evidence type="ECO:0000256" key="14">
    <source>
        <dbReference type="ARBA" id="ARBA00022840"/>
    </source>
</evidence>
<dbReference type="GO" id="GO:0009236">
    <property type="term" value="P:cobalamin biosynthetic process"/>
    <property type="evidence" value="ECO:0007669"/>
    <property type="project" value="UniProtKB-UniPathway"/>
</dbReference>
<evidence type="ECO:0000256" key="3">
    <source>
        <dbReference type="ARBA" id="ARBA00001522"/>
    </source>
</evidence>
<keyword evidence="20" id="KW-0548">Nucleotidyltransferase</keyword>
<dbReference type="GO" id="GO:0043752">
    <property type="term" value="F:adenosylcobinamide kinase activity"/>
    <property type="evidence" value="ECO:0007669"/>
    <property type="project" value="UniProtKB-EC"/>
</dbReference>
<dbReference type="UniPathway" id="UPA00148">
    <property type="reaction ID" value="UER00236"/>
</dbReference>
<evidence type="ECO:0000313" key="21">
    <source>
        <dbReference type="Proteomes" id="UP000614469"/>
    </source>
</evidence>
<dbReference type="NCBIfam" id="NF004469">
    <property type="entry name" value="PRK05800.1"/>
    <property type="match status" value="1"/>
</dbReference>
<evidence type="ECO:0000256" key="10">
    <source>
        <dbReference type="ARBA" id="ARBA00022573"/>
    </source>
</evidence>
<evidence type="ECO:0000256" key="1">
    <source>
        <dbReference type="ARBA" id="ARBA00000312"/>
    </source>
</evidence>
<comment type="similarity">
    <text evidence="7">Belongs to the CobU/CobP family.</text>
</comment>
<dbReference type="EC" id="2.7.1.156" evidence="8"/>
<comment type="function">
    <text evidence="4">Catalyzes ATP-dependent phosphorylation of adenosylcobinamide and addition of GMP to adenosylcobinamide phosphate.</text>
</comment>
<feature type="binding site" evidence="19">
    <location>
        <begin position="9"/>
        <end position="16"/>
    </location>
    <ligand>
        <name>GTP</name>
        <dbReference type="ChEBI" id="CHEBI:37565"/>
    </ligand>
</feature>
<comment type="pathway">
    <text evidence="6">Cofactor biosynthesis; adenosylcobalamin biosynthesis; adenosylcobalamin from cob(II)yrinate a,c-diamide: step 5/7.</text>
</comment>
<dbReference type="EMBL" id="JACNJN010000085">
    <property type="protein sequence ID" value="MBC8334933.1"/>
    <property type="molecule type" value="Genomic_DNA"/>
</dbReference>
<evidence type="ECO:0000256" key="11">
    <source>
        <dbReference type="ARBA" id="ARBA00022679"/>
    </source>
</evidence>
<name>A0A8J6TES0_9CHLR</name>
<keyword evidence="11 20" id="KW-0808">Transferase</keyword>
<organism evidence="20 21">
    <name type="scientific">Candidatus Desulfolinea nitratireducens</name>
    <dbReference type="NCBI Taxonomy" id="2841698"/>
    <lineage>
        <taxon>Bacteria</taxon>
        <taxon>Bacillati</taxon>
        <taxon>Chloroflexota</taxon>
        <taxon>Anaerolineae</taxon>
        <taxon>Anaerolineales</taxon>
        <taxon>Anaerolineales incertae sedis</taxon>
        <taxon>Candidatus Desulfolinea</taxon>
    </lineage>
</organism>
<feature type="binding site" evidence="19">
    <location>
        <position position="85"/>
    </location>
    <ligand>
        <name>GTP</name>
        <dbReference type="ChEBI" id="CHEBI:37565"/>
    </ligand>
</feature>
<dbReference type="Proteomes" id="UP000614469">
    <property type="component" value="Unassembled WGS sequence"/>
</dbReference>
<feature type="binding site" evidence="19">
    <location>
        <begin position="35"/>
        <end position="37"/>
    </location>
    <ligand>
        <name>GTP</name>
        <dbReference type="ChEBI" id="CHEBI:37565"/>
    </ligand>
</feature>
<evidence type="ECO:0000256" key="6">
    <source>
        <dbReference type="ARBA" id="ARBA00005159"/>
    </source>
</evidence>
<dbReference type="SUPFAM" id="SSF52540">
    <property type="entry name" value="P-loop containing nucleoside triphosphate hydrolases"/>
    <property type="match status" value="1"/>
</dbReference>
<evidence type="ECO:0000256" key="7">
    <source>
        <dbReference type="ARBA" id="ARBA00007490"/>
    </source>
</evidence>
<dbReference type="GO" id="GO:0005524">
    <property type="term" value="F:ATP binding"/>
    <property type="evidence" value="ECO:0007669"/>
    <property type="project" value="UniProtKB-KW"/>
</dbReference>
<evidence type="ECO:0000256" key="13">
    <source>
        <dbReference type="ARBA" id="ARBA00022777"/>
    </source>
</evidence>
<evidence type="ECO:0000256" key="19">
    <source>
        <dbReference type="PIRSR" id="PIRSR006135-2"/>
    </source>
</evidence>
<dbReference type="InterPro" id="IPR027417">
    <property type="entry name" value="P-loop_NTPase"/>
</dbReference>
<keyword evidence="10" id="KW-0169">Cobalamin biosynthesis</keyword>
<dbReference type="Gene3D" id="3.40.50.300">
    <property type="entry name" value="P-loop containing nucleotide triphosphate hydrolases"/>
    <property type="match status" value="1"/>
</dbReference>
<feature type="binding site" evidence="19">
    <location>
        <begin position="52"/>
        <end position="55"/>
    </location>
    <ligand>
        <name>GTP</name>
        <dbReference type="ChEBI" id="CHEBI:37565"/>
    </ligand>
</feature>
<dbReference type="PIRSF" id="PIRSF006135">
    <property type="entry name" value="CobU"/>
    <property type="match status" value="1"/>
</dbReference>
<feature type="binding site" evidence="19">
    <location>
        <position position="63"/>
    </location>
    <ligand>
        <name>GTP</name>
        <dbReference type="ChEBI" id="CHEBI:37565"/>
    </ligand>
</feature>
<evidence type="ECO:0000313" key="20">
    <source>
        <dbReference type="EMBL" id="MBC8334933.1"/>
    </source>
</evidence>
<reference evidence="20 21" key="1">
    <citation type="submission" date="2020-08" db="EMBL/GenBank/DDBJ databases">
        <title>Bridging the membrane lipid divide: bacteria of the FCB group superphylum have the potential to synthesize archaeal ether lipids.</title>
        <authorList>
            <person name="Villanueva L."/>
            <person name="Von Meijenfeldt F.A.B."/>
            <person name="Westbye A.B."/>
            <person name="Yadav S."/>
            <person name="Hopmans E.C."/>
            <person name="Dutilh B.E."/>
            <person name="Sinninghe Damste J.S."/>
        </authorList>
    </citation>
    <scope>NUCLEOTIDE SEQUENCE [LARGE SCALE GENOMIC DNA]</scope>
    <source>
        <strain evidence="20">NIOZ-UU36</strain>
    </source>
</reference>
<keyword evidence="13 20" id="KW-0418">Kinase</keyword>
<comment type="caution">
    <text evidence="20">The sequence shown here is derived from an EMBL/GenBank/DDBJ whole genome shotgun (WGS) entry which is preliminary data.</text>
</comment>
<comment type="catalytic activity">
    <reaction evidence="3">
        <text>adenosylcob(III)inamide + GTP = adenosylcob(III)inamide phosphate + GDP + H(+)</text>
        <dbReference type="Rhea" id="RHEA:15765"/>
        <dbReference type="ChEBI" id="CHEBI:2480"/>
        <dbReference type="ChEBI" id="CHEBI:15378"/>
        <dbReference type="ChEBI" id="CHEBI:37565"/>
        <dbReference type="ChEBI" id="CHEBI:58189"/>
        <dbReference type="ChEBI" id="CHEBI:58502"/>
        <dbReference type="EC" id="2.7.1.156"/>
    </reaction>
</comment>
<dbReference type="InterPro" id="IPR003203">
    <property type="entry name" value="CobU/CobP"/>
</dbReference>
<evidence type="ECO:0000256" key="9">
    <source>
        <dbReference type="ARBA" id="ARBA00012523"/>
    </source>
</evidence>
<evidence type="ECO:0000256" key="18">
    <source>
        <dbReference type="PIRSR" id="PIRSR006135-1"/>
    </source>
</evidence>
<comment type="catalytic activity">
    <reaction evidence="1">
        <text>adenosylcob(III)inamide + ATP = adenosylcob(III)inamide phosphate + ADP + H(+)</text>
        <dbReference type="Rhea" id="RHEA:15769"/>
        <dbReference type="ChEBI" id="CHEBI:2480"/>
        <dbReference type="ChEBI" id="CHEBI:15378"/>
        <dbReference type="ChEBI" id="CHEBI:30616"/>
        <dbReference type="ChEBI" id="CHEBI:58502"/>
        <dbReference type="ChEBI" id="CHEBI:456216"/>
        <dbReference type="EC" id="2.7.1.156"/>
    </reaction>
</comment>
<keyword evidence="14" id="KW-0067">ATP-binding</keyword>
<evidence type="ECO:0000256" key="16">
    <source>
        <dbReference type="ARBA" id="ARBA00029570"/>
    </source>
</evidence>
<dbReference type="PANTHER" id="PTHR34848:SF1">
    <property type="entry name" value="BIFUNCTIONAL ADENOSYLCOBALAMIN BIOSYNTHESIS PROTEIN COBU"/>
    <property type="match status" value="1"/>
</dbReference>
<dbReference type="AlphaFoldDB" id="A0A8J6TES0"/>
<dbReference type="CDD" id="cd00544">
    <property type="entry name" value="CobU"/>
    <property type="match status" value="1"/>
</dbReference>
<feature type="active site" description="GMP-histidine intermediate" evidence="18">
    <location>
        <position position="51"/>
    </location>
</feature>
<sequence length="191" mass="20792">MGKLTLVLGGARSGKSSFAEKRAKESGGENVLYVATSEIKDEEMIERVRKHRTERPSTWGTIEAPRNVAQAIREAGSTARIILLDCMTFLVANHLMDAAAPVGDPFEDPKADPFEPEIEANVIVEVEALVAYVRETEVELLVVSNEVGLGVVPPYELGRAYRDILGRANQILASHADEVLLLVAGIPMQVK</sequence>
<evidence type="ECO:0000256" key="15">
    <source>
        <dbReference type="ARBA" id="ARBA00023134"/>
    </source>
</evidence>
<evidence type="ECO:0000256" key="4">
    <source>
        <dbReference type="ARBA" id="ARBA00003889"/>
    </source>
</evidence>
<gene>
    <name evidence="20" type="primary">cobU</name>
    <name evidence="20" type="ORF">H8E29_06700</name>
</gene>
<keyword evidence="15 19" id="KW-0342">GTP-binding</keyword>
<dbReference type="PANTHER" id="PTHR34848">
    <property type="match status" value="1"/>
</dbReference>
<keyword evidence="12 19" id="KW-0547">Nucleotide-binding</keyword>
<accession>A0A8J6TES0</accession>
<evidence type="ECO:0000256" key="5">
    <source>
        <dbReference type="ARBA" id="ARBA00004692"/>
    </source>
</evidence>
<dbReference type="EC" id="2.7.7.62" evidence="9"/>
<protein>
    <recommendedName>
        <fullName evidence="16">Adenosylcobinamide kinase</fullName>
        <ecNumber evidence="8">2.7.1.156</ecNumber>
        <ecNumber evidence="9">2.7.7.62</ecNumber>
    </recommendedName>
    <alternativeName>
        <fullName evidence="17">Adenosylcobinamide-phosphate guanylyltransferase</fullName>
    </alternativeName>
</protein>
<dbReference type="Pfam" id="PF02283">
    <property type="entry name" value="CobU"/>
    <property type="match status" value="1"/>
</dbReference>
<evidence type="ECO:0000256" key="8">
    <source>
        <dbReference type="ARBA" id="ARBA00012016"/>
    </source>
</evidence>
<proteinExistence type="inferred from homology"/>